<comment type="caution">
    <text evidence="2">The sequence shown here is derived from an EMBL/GenBank/DDBJ whole genome shotgun (WGS) entry which is preliminary data.</text>
</comment>
<protein>
    <submittedName>
        <fullName evidence="2">Nucleoside-diphosphate sugar epimerase</fullName>
    </submittedName>
</protein>
<dbReference type="Proteomes" id="UP000267464">
    <property type="component" value="Unassembled WGS sequence"/>
</dbReference>
<reference evidence="2 3" key="1">
    <citation type="submission" date="2018-08" db="EMBL/GenBank/DDBJ databases">
        <authorList>
            <person name="Khan S.A."/>
            <person name="Jeon C.O."/>
            <person name="Chun B.H."/>
            <person name="Jeong S.E."/>
        </authorList>
    </citation>
    <scope>NUCLEOTIDE SEQUENCE [LARGE SCALE GENOMIC DNA]</scope>
    <source>
        <strain evidence="2 3">S-16</strain>
    </source>
</reference>
<sequence length="226" mass="24724">MADTTQPLIQRDALIAGATGLIGRELFKLLLASHHYHRIHVLLRRPARDLQADERVSLHYVEYHKLTPMPPVDDVFIALGTTINDAGSRDAFRRVDYDAVLATARACLLRGAKRLVVVSALGAASRSLVFYNRVKGQMEEAISKLPYESVTIVQPSLLLGDRAALGQPERAGEQWAAKLLKPVMPLVPRGMRPIAAQDVARAMLDAALSANPGVHVLRSAVMQAKK</sequence>
<evidence type="ECO:0000313" key="2">
    <source>
        <dbReference type="EMBL" id="RQP25334.1"/>
    </source>
</evidence>
<dbReference type="InterPro" id="IPR036291">
    <property type="entry name" value="NAD(P)-bd_dom_sf"/>
</dbReference>
<name>A0A3N7HSZ2_9BURK</name>
<reference evidence="2 3" key="2">
    <citation type="submission" date="2018-12" db="EMBL/GenBank/DDBJ databases">
        <title>Rhizobacter gummiphilus sp. nov., a rubber-degrading bacterium isolated from the soil of a botanical garden in Japan.</title>
        <authorList>
            <person name="Shunsuke S.S."/>
        </authorList>
    </citation>
    <scope>NUCLEOTIDE SEQUENCE [LARGE SCALE GENOMIC DNA]</scope>
    <source>
        <strain evidence="2 3">S-16</strain>
    </source>
</reference>
<dbReference type="Gene3D" id="3.40.50.720">
    <property type="entry name" value="NAD(P)-binding Rossmann-like Domain"/>
    <property type="match status" value="1"/>
</dbReference>
<accession>A0A3N7HSZ2</accession>
<dbReference type="RefSeq" id="WP_124540244.1">
    <property type="nucleotide sequence ID" value="NZ_QUSW01000002.1"/>
</dbReference>
<gene>
    <name evidence="2" type="ORF">DZC73_10935</name>
</gene>
<dbReference type="OrthoDB" id="9798632at2"/>
<dbReference type="SUPFAM" id="SSF51735">
    <property type="entry name" value="NAD(P)-binding Rossmann-fold domains"/>
    <property type="match status" value="1"/>
</dbReference>
<organism evidence="2 3">
    <name type="scientific">Piscinibacter terrae</name>
    <dbReference type="NCBI Taxonomy" id="2496871"/>
    <lineage>
        <taxon>Bacteria</taxon>
        <taxon>Pseudomonadati</taxon>
        <taxon>Pseudomonadota</taxon>
        <taxon>Betaproteobacteria</taxon>
        <taxon>Burkholderiales</taxon>
        <taxon>Sphaerotilaceae</taxon>
        <taxon>Piscinibacter</taxon>
    </lineage>
</organism>
<dbReference type="Pfam" id="PF13460">
    <property type="entry name" value="NAD_binding_10"/>
    <property type="match status" value="1"/>
</dbReference>
<keyword evidence="3" id="KW-1185">Reference proteome</keyword>
<dbReference type="PANTHER" id="PTHR14097:SF7">
    <property type="entry name" value="OXIDOREDUCTASE HTATIP2"/>
    <property type="match status" value="1"/>
</dbReference>
<dbReference type="PANTHER" id="PTHR14097">
    <property type="entry name" value="OXIDOREDUCTASE HTATIP2"/>
    <property type="match status" value="1"/>
</dbReference>
<dbReference type="EMBL" id="QUSW01000002">
    <property type="protein sequence ID" value="RQP25334.1"/>
    <property type="molecule type" value="Genomic_DNA"/>
</dbReference>
<feature type="domain" description="NAD(P)-binding" evidence="1">
    <location>
        <begin position="17"/>
        <end position="162"/>
    </location>
</feature>
<dbReference type="AlphaFoldDB" id="A0A3N7HSZ2"/>
<evidence type="ECO:0000313" key="3">
    <source>
        <dbReference type="Proteomes" id="UP000267464"/>
    </source>
</evidence>
<proteinExistence type="predicted"/>
<dbReference type="InterPro" id="IPR016040">
    <property type="entry name" value="NAD(P)-bd_dom"/>
</dbReference>
<evidence type="ECO:0000259" key="1">
    <source>
        <dbReference type="Pfam" id="PF13460"/>
    </source>
</evidence>